<protein>
    <submittedName>
        <fullName evidence="2">Uncharacterized protein</fullName>
    </submittedName>
</protein>
<sequence length="50" mass="5560">MQKQSQYRKAGAKAIAIDGRKELKRYYTYLLIAALACAAFALSLYAVFGL</sequence>
<organism evidence="2 3">
    <name type="scientific">Ktedonospora formicarum</name>
    <dbReference type="NCBI Taxonomy" id="2778364"/>
    <lineage>
        <taxon>Bacteria</taxon>
        <taxon>Bacillati</taxon>
        <taxon>Chloroflexota</taxon>
        <taxon>Ktedonobacteria</taxon>
        <taxon>Ktedonobacterales</taxon>
        <taxon>Ktedonobacteraceae</taxon>
        <taxon>Ktedonospora</taxon>
    </lineage>
</organism>
<dbReference type="AlphaFoldDB" id="A0A8J3I2V5"/>
<keyword evidence="1" id="KW-0472">Membrane</keyword>
<keyword evidence="3" id="KW-1185">Reference proteome</keyword>
<name>A0A8J3I2V5_9CHLR</name>
<comment type="caution">
    <text evidence="2">The sequence shown here is derived from an EMBL/GenBank/DDBJ whole genome shotgun (WGS) entry which is preliminary data.</text>
</comment>
<evidence type="ECO:0000313" key="3">
    <source>
        <dbReference type="Proteomes" id="UP000612362"/>
    </source>
</evidence>
<dbReference type="RefSeq" id="WP_220195010.1">
    <property type="nucleotide sequence ID" value="NZ_BNJF01000001.1"/>
</dbReference>
<reference evidence="2" key="1">
    <citation type="submission" date="2020-10" db="EMBL/GenBank/DDBJ databases">
        <title>Taxonomic study of unclassified bacteria belonging to the class Ktedonobacteria.</title>
        <authorList>
            <person name="Yabe S."/>
            <person name="Wang C.M."/>
            <person name="Zheng Y."/>
            <person name="Sakai Y."/>
            <person name="Cavaletti L."/>
            <person name="Monciardini P."/>
            <person name="Donadio S."/>
        </authorList>
    </citation>
    <scope>NUCLEOTIDE SEQUENCE</scope>
    <source>
        <strain evidence="2">SOSP1-1</strain>
    </source>
</reference>
<dbReference type="EMBL" id="BNJF01000001">
    <property type="protein sequence ID" value="GHO45698.1"/>
    <property type="molecule type" value="Genomic_DNA"/>
</dbReference>
<gene>
    <name evidence="2" type="ORF">KSX_38610</name>
</gene>
<evidence type="ECO:0000313" key="2">
    <source>
        <dbReference type="EMBL" id="GHO45698.1"/>
    </source>
</evidence>
<feature type="transmembrane region" description="Helical" evidence="1">
    <location>
        <begin position="26"/>
        <end position="48"/>
    </location>
</feature>
<evidence type="ECO:0000256" key="1">
    <source>
        <dbReference type="SAM" id="Phobius"/>
    </source>
</evidence>
<accession>A0A8J3I2V5</accession>
<keyword evidence="1" id="KW-1133">Transmembrane helix</keyword>
<proteinExistence type="predicted"/>
<keyword evidence="1" id="KW-0812">Transmembrane</keyword>
<dbReference type="Proteomes" id="UP000612362">
    <property type="component" value="Unassembled WGS sequence"/>
</dbReference>